<dbReference type="GO" id="GO:0051082">
    <property type="term" value="F:unfolded protein binding"/>
    <property type="evidence" value="ECO:0007669"/>
    <property type="project" value="InterPro"/>
</dbReference>
<dbReference type="OrthoDB" id="9788552at2"/>
<dbReference type="PANTHER" id="PTHR35089:SF1">
    <property type="entry name" value="CHAPERONE PROTEIN SKP"/>
    <property type="match status" value="1"/>
</dbReference>
<protein>
    <submittedName>
        <fullName evidence="4">Periplasmic chaperone for outer membrane proteins Skp</fullName>
    </submittedName>
</protein>
<dbReference type="GO" id="GO:0050821">
    <property type="term" value="P:protein stabilization"/>
    <property type="evidence" value="ECO:0007669"/>
    <property type="project" value="TreeGrafter"/>
</dbReference>
<dbReference type="STRING" id="1678841.TBC1_111786"/>
<organism evidence="4">
    <name type="scientific">Lentimicrobium saccharophilum</name>
    <dbReference type="NCBI Taxonomy" id="1678841"/>
    <lineage>
        <taxon>Bacteria</taxon>
        <taxon>Pseudomonadati</taxon>
        <taxon>Bacteroidota</taxon>
        <taxon>Bacteroidia</taxon>
        <taxon>Bacteroidales</taxon>
        <taxon>Lentimicrobiaceae</taxon>
        <taxon>Lentimicrobium</taxon>
    </lineage>
</organism>
<proteinExistence type="inferred from homology"/>
<dbReference type="InterPro" id="IPR005632">
    <property type="entry name" value="Chaperone_Skp"/>
</dbReference>
<dbReference type="EMBL" id="DF968182">
    <property type="protein sequence ID" value="GAP43630.1"/>
    <property type="molecule type" value="Genomic_DNA"/>
</dbReference>
<name>A0A0S7C0S2_9BACT</name>
<evidence type="ECO:0000313" key="5">
    <source>
        <dbReference type="Proteomes" id="UP000053091"/>
    </source>
</evidence>
<dbReference type="RefSeq" id="WP_062041050.1">
    <property type="nucleotide sequence ID" value="NZ_DF968182.1"/>
</dbReference>
<dbReference type="Gene3D" id="3.30.910.20">
    <property type="entry name" value="Skp domain"/>
    <property type="match status" value="1"/>
</dbReference>
<reference evidence="4" key="1">
    <citation type="journal article" date="2015" name="Genome Announc.">
        <title>Draft Genome Sequence of Bacteroidales Strain TBC1, a Novel Isolate from a Methanogenic Wastewater Treatment System.</title>
        <authorList>
            <person name="Tourlousse D.M."/>
            <person name="Matsuura N."/>
            <person name="Sun L."/>
            <person name="Toyonaga M."/>
            <person name="Kuroda K."/>
            <person name="Ohashi A."/>
            <person name="Cruz R."/>
            <person name="Yamaguchi T."/>
            <person name="Sekiguchi Y."/>
        </authorList>
    </citation>
    <scope>NUCLEOTIDE SEQUENCE [LARGE SCALE GENOMIC DNA]</scope>
    <source>
        <strain evidence="4">TBC1</strain>
    </source>
</reference>
<accession>A0A0S7C0S2</accession>
<dbReference type="Proteomes" id="UP000053091">
    <property type="component" value="Unassembled WGS sequence"/>
</dbReference>
<dbReference type="InterPro" id="IPR024930">
    <property type="entry name" value="Skp_dom_sf"/>
</dbReference>
<feature type="chain" id="PRO_5006633389" evidence="3">
    <location>
        <begin position="19"/>
        <end position="175"/>
    </location>
</feature>
<sequence length="175" mass="20307">MKRTLFIAVIAVFTTAFASAQKFAYVDSEFILENIPEYADAKTEIDELSMQWQKDIEAKFAEIDQLYKNFKAEAVLLPDDIKNKREEEIITKERAAKDLQRQRFGNNGDLFKRRQELIKPIQEKIYAAIESIAATDNYAVIFDKAGSVSMMYTNPRYDISEEVLDKMGYSYQSRQ</sequence>
<dbReference type="AlphaFoldDB" id="A0A0S7C0S2"/>
<dbReference type="PANTHER" id="PTHR35089">
    <property type="entry name" value="CHAPERONE PROTEIN SKP"/>
    <property type="match status" value="1"/>
</dbReference>
<gene>
    <name evidence="4" type="ORF">TBC1_111786</name>
</gene>
<feature type="signal peptide" evidence="3">
    <location>
        <begin position="1"/>
        <end position="18"/>
    </location>
</feature>
<dbReference type="Pfam" id="PF03938">
    <property type="entry name" value="OmpH"/>
    <property type="match status" value="1"/>
</dbReference>
<evidence type="ECO:0000256" key="2">
    <source>
        <dbReference type="ARBA" id="ARBA00022729"/>
    </source>
</evidence>
<dbReference type="SMART" id="SM00935">
    <property type="entry name" value="OmpH"/>
    <property type="match status" value="1"/>
</dbReference>
<keyword evidence="2 3" id="KW-0732">Signal</keyword>
<evidence type="ECO:0000256" key="3">
    <source>
        <dbReference type="SAM" id="SignalP"/>
    </source>
</evidence>
<evidence type="ECO:0000313" key="4">
    <source>
        <dbReference type="EMBL" id="GAP43630.1"/>
    </source>
</evidence>
<evidence type="ECO:0000256" key="1">
    <source>
        <dbReference type="ARBA" id="ARBA00009091"/>
    </source>
</evidence>
<keyword evidence="5" id="KW-1185">Reference proteome</keyword>
<dbReference type="SUPFAM" id="SSF111384">
    <property type="entry name" value="OmpH-like"/>
    <property type="match status" value="1"/>
</dbReference>
<dbReference type="GO" id="GO:0005829">
    <property type="term" value="C:cytosol"/>
    <property type="evidence" value="ECO:0007669"/>
    <property type="project" value="TreeGrafter"/>
</dbReference>
<comment type="similarity">
    <text evidence="1">Belongs to the Skp family.</text>
</comment>